<dbReference type="STRING" id="1560201.NG42_09440"/>
<feature type="domain" description="Flavin reductase like" evidence="3">
    <location>
        <begin position="13"/>
        <end position="156"/>
    </location>
</feature>
<dbReference type="OrthoDB" id="9792858at2"/>
<dbReference type="Proteomes" id="UP000037088">
    <property type="component" value="Unassembled WGS sequence"/>
</dbReference>
<evidence type="ECO:0000313" key="6">
    <source>
        <dbReference type="Proteomes" id="UP000036851"/>
    </source>
</evidence>
<dbReference type="PATRIC" id="fig|1560201.3.peg.2012"/>
<dbReference type="EMBL" id="JRXF01000003">
    <property type="protein sequence ID" value="KOC94755.1"/>
    <property type="molecule type" value="Genomic_DNA"/>
</dbReference>
<evidence type="ECO:0000313" key="5">
    <source>
        <dbReference type="EMBL" id="KOC94755.1"/>
    </source>
</evidence>
<dbReference type="PANTHER" id="PTHR30466:SF11">
    <property type="entry name" value="FLAVIN-DEPENDENT MONOOXYGENASE, REDUCTASE SUBUNIT HSAB"/>
    <property type="match status" value="1"/>
</dbReference>
<dbReference type="InterPro" id="IPR002563">
    <property type="entry name" value="Flavin_Rdtase-like_dom"/>
</dbReference>
<dbReference type="RefSeq" id="WP_052899052.1">
    <property type="nucleotide sequence ID" value="NZ_JRXE01000011.1"/>
</dbReference>
<accession>A0A0L7T4K0</accession>
<dbReference type="SMART" id="SM00903">
    <property type="entry name" value="Flavin_Reduct"/>
    <property type="match status" value="1"/>
</dbReference>
<proteinExistence type="inferred from homology"/>
<dbReference type="GO" id="GO:0042602">
    <property type="term" value="F:riboflavin reductase (NADPH) activity"/>
    <property type="evidence" value="ECO:0007669"/>
    <property type="project" value="TreeGrafter"/>
</dbReference>
<dbReference type="AlphaFoldDB" id="A0A0L7T4K0"/>
<evidence type="ECO:0000313" key="7">
    <source>
        <dbReference type="Proteomes" id="UP000037088"/>
    </source>
</evidence>
<dbReference type="EMBL" id="JRXE01000011">
    <property type="protein sequence ID" value="KOC90283.1"/>
    <property type="molecule type" value="Genomic_DNA"/>
</dbReference>
<evidence type="ECO:0000256" key="1">
    <source>
        <dbReference type="ARBA" id="ARBA00008898"/>
    </source>
</evidence>
<keyword evidence="2" id="KW-0560">Oxidoreductase</keyword>
<comment type="caution">
    <text evidence="4">The sequence shown here is derived from an EMBL/GenBank/DDBJ whole genome shotgun (WGS) entry which is preliminary data.</text>
</comment>
<gene>
    <name evidence="4" type="ORF">NG42_09440</name>
    <name evidence="5" type="ORF">NG43_02900</name>
</gene>
<evidence type="ECO:0000313" key="4">
    <source>
        <dbReference type="EMBL" id="KOC90283.1"/>
    </source>
</evidence>
<organism evidence="4 7">
    <name type="scientific">Winslowiella iniecta</name>
    <dbReference type="NCBI Taxonomy" id="1560201"/>
    <lineage>
        <taxon>Bacteria</taxon>
        <taxon>Pseudomonadati</taxon>
        <taxon>Pseudomonadota</taxon>
        <taxon>Gammaproteobacteria</taxon>
        <taxon>Enterobacterales</taxon>
        <taxon>Erwiniaceae</taxon>
        <taxon>Winslowiella</taxon>
    </lineage>
</organism>
<dbReference type="Gene3D" id="3.90.79.10">
    <property type="entry name" value="Nucleoside Triphosphate Pyrophosphohydrolase"/>
    <property type="match status" value="1"/>
</dbReference>
<dbReference type="Pfam" id="PF01613">
    <property type="entry name" value="Flavin_Reduct"/>
    <property type="match status" value="1"/>
</dbReference>
<evidence type="ECO:0000256" key="2">
    <source>
        <dbReference type="ARBA" id="ARBA00023002"/>
    </source>
</evidence>
<sequence length="315" mass="34522">MDADKRRQLRDAFGAFMTGVTVVTTNDRHGNPIGFTANSFSSVSLDPALLLVSIDKRSANFDNFTGCKHFAINILAEQQKETSNIFAQKIEDRFALINWRKAASGVPLIDDSSAWFDCAMHQVIDAGDHAILIGQVGEFESCGTAGLGYYRGAYFTPYQNAESLISSPNVVVSALIEFDGQALMVNKDGGYSLPSRHVSKSSVSETLALLINDLHIAASPGFVYSIYEDRHKNQQHIVFLCAQPTGSDLSPPPVHQAQWYNLNNLSELPIADSALKSLMNRFVRENAVGNYALYYGDDCQGSIKHFALQASEEAI</sequence>
<dbReference type="Proteomes" id="UP000036851">
    <property type="component" value="Unassembled WGS sequence"/>
</dbReference>
<dbReference type="InterPro" id="IPR050268">
    <property type="entry name" value="NADH-dep_flavin_reductase"/>
</dbReference>
<protein>
    <submittedName>
        <fullName evidence="4">Flavin reductase</fullName>
    </submittedName>
</protein>
<keyword evidence="7" id="KW-1185">Reference proteome</keyword>
<dbReference type="SUPFAM" id="SSF50475">
    <property type="entry name" value="FMN-binding split barrel"/>
    <property type="match status" value="1"/>
</dbReference>
<dbReference type="InterPro" id="IPR012349">
    <property type="entry name" value="Split_barrel_FMN-bd"/>
</dbReference>
<reference evidence="6 7" key="1">
    <citation type="journal article" date="2015" name="Int. J. Syst. Evol. Microbiol.">
        <title>Erwinia iniecta sp. nov., isolated from Russian wheat aphids (Diuraphis noxia).</title>
        <authorList>
            <person name="Campillo T."/>
            <person name="Luna E."/>
            <person name="Portier P."/>
            <person name="Fischer-Le Saux M."/>
            <person name="Lapitan N."/>
            <person name="Tisserat N.A."/>
            <person name="Leach J.E."/>
        </authorList>
    </citation>
    <scope>NUCLEOTIDE SEQUENCE [LARGE SCALE GENOMIC DNA]</scope>
    <source>
        <strain evidence="4 7">B120</strain>
        <strain evidence="5 6">B149</strain>
    </source>
</reference>
<comment type="similarity">
    <text evidence="1">Belongs to the non-flavoprotein flavin reductase family.</text>
</comment>
<name>A0A0L7T4K0_9GAMM</name>
<evidence type="ECO:0000259" key="3">
    <source>
        <dbReference type="SMART" id="SM00903"/>
    </source>
</evidence>
<dbReference type="Gene3D" id="2.30.110.10">
    <property type="entry name" value="Electron Transport, Fmn-binding Protein, Chain A"/>
    <property type="match status" value="1"/>
</dbReference>
<dbReference type="PANTHER" id="PTHR30466">
    <property type="entry name" value="FLAVIN REDUCTASE"/>
    <property type="match status" value="1"/>
</dbReference>
<dbReference type="GO" id="GO:0010181">
    <property type="term" value="F:FMN binding"/>
    <property type="evidence" value="ECO:0007669"/>
    <property type="project" value="InterPro"/>
</dbReference>